<accession>A0AC34QYG1</accession>
<sequence>MSTTGPTCFYCIRFCEKKALEAVLARLQAIVQTNATISTYSHRLQVEIVSGIGDPEDKKREMKAIPHLKCNVEQCCCFVKHL</sequence>
<evidence type="ECO:0000313" key="2">
    <source>
        <dbReference type="WBParaSite" id="JU765_v2.g2047.t1"/>
    </source>
</evidence>
<evidence type="ECO:0000313" key="1">
    <source>
        <dbReference type="Proteomes" id="UP000887576"/>
    </source>
</evidence>
<proteinExistence type="predicted"/>
<organism evidence="1 2">
    <name type="scientific">Panagrolaimus sp. JU765</name>
    <dbReference type="NCBI Taxonomy" id="591449"/>
    <lineage>
        <taxon>Eukaryota</taxon>
        <taxon>Metazoa</taxon>
        <taxon>Ecdysozoa</taxon>
        <taxon>Nematoda</taxon>
        <taxon>Chromadorea</taxon>
        <taxon>Rhabditida</taxon>
        <taxon>Tylenchina</taxon>
        <taxon>Panagrolaimomorpha</taxon>
        <taxon>Panagrolaimoidea</taxon>
        <taxon>Panagrolaimidae</taxon>
        <taxon>Panagrolaimus</taxon>
    </lineage>
</organism>
<protein>
    <submittedName>
        <fullName evidence="2">Uncharacterized protein</fullName>
    </submittedName>
</protein>
<dbReference type="WBParaSite" id="JU765_v2.g2047.t1">
    <property type="protein sequence ID" value="JU765_v2.g2047.t1"/>
    <property type="gene ID" value="JU765_v2.g2047"/>
</dbReference>
<reference evidence="2" key="1">
    <citation type="submission" date="2022-11" db="UniProtKB">
        <authorList>
            <consortium name="WormBaseParasite"/>
        </authorList>
    </citation>
    <scope>IDENTIFICATION</scope>
</reference>
<dbReference type="Proteomes" id="UP000887576">
    <property type="component" value="Unplaced"/>
</dbReference>
<name>A0AC34QYG1_9BILA</name>